<gene>
    <name evidence="1" type="ORF">QWZ12_08220</name>
</gene>
<protein>
    <submittedName>
        <fullName evidence="1">Uncharacterized protein</fullName>
    </submittedName>
</protein>
<dbReference type="RefSeq" id="WP_238223024.1">
    <property type="nucleotide sequence ID" value="NZ_BPQD01000003.1"/>
</dbReference>
<sequence length="116" mass="12463">MAGLDPFQAWTNADWLETIPVIGLAPEYQVAKLRARMEVRREASATTAILSASTFTGELRFVTDDEGLHLAIGISAARMAQVQPADHVRDVLILYGGSVIHSGFGAVVISQGVTRI</sequence>
<dbReference type="EMBL" id="JAUFPX010000006">
    <property type="protein sequence ID" value="MDN3590597.1"/>
    <property type="molecule type" value="Genomic_DNA"/>
</dbReference>
<comment type="caution">
    <text evidence="1">The sequence shown here is derived from an EMBL/GenBank/DDBJ whole genome shotgun (WGS) entry which is preliminary data.</text>
</comment>
<dbReference type="Proteomes" id="UP001224644">
    <property type="component" value="Unassembled WGS sequence"/>
</dbReference>
<reference evidence="2" key="1">
    <citation type="journal article" date="2019" name="Int. J. Syst. Evol. Microbiol.">
        <title>The Global Catalogue of Microorganisms (GCM) 10K type strain sequencing project: providing services to taxonomists for standard genome sequencing and annotation.</title>
        <authorList>
            <consortium name="The Broad Institute Genomics Platform"/>
            <consortium name="The Broad Institute Genome Sequencing Center for Infectious Disease"/>
            <person name="Wu L."/>
            <person name="Ma J."/>
        </authorList>
    </citation>
    <scope>NUCLEOTIDE SEQUENCE [LARGE SCALE GENOMIC DNA]</scope>
    <source>
        <strain evidence="2">CECT 7069</strain>
    </source>
</reference>
<name>A0ABT8BEP8_9HYPH</name>
<organism evidence="1 2">
    <name type="scientific">Methylobacterium adhaesivum</name>
    <dbReference type="NCBI Taxonomy" id="333297"/>
    <lineage>
        <taxon>Bacteria</taxon>
        <taxon>Pseudomonadati</taxon>
        <taxon>Pseudomonadota</taxon>
        <taxon>Alphaproteobacteria</taxon>
        <taxon>Hyphomicrobiales</taxon>
        <taxon>Methylobacteriaceae</taxon>
        <taxon>Methylobacterium</taxon>
    </lineage>
</organism>
<keyword evidence="2" id="KW-1185">Reference proteome</keyword>
<accession>A0ABT8BEP8</accession>
<evidence type="ECO:0000313" key="2">
    <source>
        <dbReference type="Proteomes" id="UP001224644"/>
    </source>
</evidence>
<evidence type="ECO:0000313" key="1">
    <source>
        <dbReference type="EMBL" id="MDN3590597.1"/>
    </source>
</evidence>
<proteinExistence type="predicted"/>